<evidence type="ECO:0000313" key="4">
    <source>
        <dbReference type="EMBL" id="CAB4308028.1"/>
    </source>
</evidence>
<evidence type="ECO:0000313" key="3">
    <source>
        <dbReference type="EMBL" id="CAB4277640.1"/>
    </source>
</evidence>
<feature type="region of interest" description="Disordered" evidence="1">
    <location>
        <begin position="326"/>
        <end position="359"/>
    </location>
</feature>
<keyword evidence="2" id="KW-0472">Membrane</keyword>
<proteinExistence type="predicted"/>
<feature type="region of interest" description="Disordered" evidence="1">
    <location>
        <begin position="188"/>
        <end position="213"/>
    </location>
</feature>
<name>A0A6J5UMA0_PRUAR</name>
<keyword evidence="2" id="KW-1133">Transmembrane helix</keyword>
<gene>
    <name evidence="3" type="ORF">CURHAP_LOCUS27441</name>
    <name evidence="4" type="ORF">ORAREDHAP_LOCUS27063</name>
</gene>
<feature type="transmembrane region" description="Helical" evidence="2">
    <location>
        <begin position="375"/>
        <end position="395"/>
    </location>
</feature>
<dbReference type="Proteomes" id="UP000507222">
    <property type="component" value="Unassembled WGS sequence"/>
</dbReference>
<dbReference type="InterPro" id="IPR040411">
    <property type="entry name" value="At5g23160-like"/>
</dbReference>
<evidence type="ECO:0000256" key="2">
    <source>
        <dbReference type="SAM" id="Phobius"/>
    </source>
</evidence>
<feature type="compositionally biased region" description="Low complexity" evidence="1">
    <location>
        <begin position="326"/>
        <end position="336"/>
    </location>
</feature>
<feature type="region of interest" description="Disordered" evidence="1">
    <location>
        <begin position="246"/>
        <end position="300"/>
    </location>
</feature>
<dbReference type="AlphaFoldDB" id="A0A6J5UMA0"/>
<evidence type="ECO:0000313" key="5">
    <source>
        <dbReference type="Proteomes" id="UP000507222"/>
    </source>
</evidence>
<keyword evidence="2" id="KW-0812">Transmembrane</keyword>
<feature type="compositionally biased region" description="Low complexity" evidence="1">
    <location>
        <begin position="266"/>
        <end position="295"/>
    </location>
</feature>
<keyword evidence="6" id="KW-1185">Reference proteome</keyword>
<accession>A0A6J5UMA0</accession>
<organism evidence="3 5">
    <name type="scientific">Prunus armeniaca</name>
    <name type="common">Apricot</name>
    <name type="synonym">Armeniaca vulgaris</name>
    <dbReference type="NCBI Taxonomy" id="36596"/>
    <lineage>
        <taxon>Eukaryota</taxon>
        <taxon>Viridiplantae</taxon>
        <taxon>Streptophyta</taxon>
        <taxon>Embryophyta</taxon>
        <taxon>Tracheophyta</taxon>
        <taxon>Spermatophyta</taxon>
        <taxon>Magnoliopsida</taxon>
        <taxon>eudicotyledons</taxon>
        <taxon>Gunneridae</taxon>
        <taxon>Pentapetalae</taxon>
        <taxon>rosids</taxon>
        <taxon>fabids</taxon>
        <taxon>Rosales</taxon>
        <taxon>Rosaceae</taxon>
        <taxon>Amygdaloideae</taxon>
        <taxon>Amygdaleae</taxon>
        <taxon>Prunus</taxon>
    </lineage>
</organism>
<dbReference type="PANTHER" id="PTHR34379">
    <property type="entry name" value="OS07G0553800 PROTEIN"/>
    <property type="match status" value="1"/>
</dbReference>
<dbReference type="EMBL" id="CAEKKB010000004">
    <property type="protein sequence ID" value="CAB4308028.1"/>
    <property type="molecule type" value="Genomic_DNA"/>
</dbReference>
<evidence type="ECO:0000256" key="1">
    <source>
        <dbReference type="SAM" id="MobiDB-lite"/>
    </source>
</evidence>
<dbReference type="EMBL" id="CAEKDK010000004">
    <property type="protein sequence ID" value="CAB4277640.1"/>
    <property type="molecule type" value="Genomic_DNA"/>
</dbReference>
<feature type="compositionally biased region" description="Basic and acidic residues" evidence="1">
    <location>
        <begin position="337"/>
        <end position="359"/>
    </location>
</feature>
<sequence>MSKAPCNAKTTPPFASHALATADGYSASTRVKRGKKKKKSAMNFFLCFRSGNVAGGGSDKKGQCGTDAFTYVGVGEKEGVAFPKVVPVRSSLTSDSEGDEDKCRTAQQRNEGRGGFSQVLKAVLSKTSLVKKNQKRKLGKNFASTTTNESSITSSYNQQWPEEDVPRMISKTTPYDGVEEREDVVFPKAMVSPLPDNDDANEEKDDGRYQTNKGRRKLSRFWKAALFGTSLAKKIQLRKKGNFLERNESKKYNQELPEEEDPRMVSKTSSSLTNNSSIFTKSSSNSSSSRSSSRSLSKRIKSFRSSSSRSLKANLRYLSEKIIRPSSNSSKANPKPSSDKANKSFESNDSKGFKEWHGQKEHEVMNMERNKTRGCYKAITSLCFLLMSLLGLIFYGKMCAILCTSLWLFSVPLWTGVGDSSTNKVDKKKFILGGLLPRHTPTIHRQ</sequence>
<dbReference type="OrthoDB" id="1886721at2759"/>
<evidence type="ECO:0000313" key="6">
    <source>
        <dbReference type="Proteomes" id="UP000507245"/>
    </source>
</evidence>
<dbReference type="Proteomes" id="UP000507245">
    <property type="component" value="Unassembled WGS sequence"/>
</dbReference>
<dbReference type="PANTHER" id="PTHR34379:SF6">
    <property type="entry name" value="PROTEIN 3F"/>
    <property type="match status" value="1"/>
</dbReference>
<reference evidence="3 5" key="2">
    <citation type="submission" date="2020-05" db="EMBL/GenBank/DDBJ databases">
        <authorList>
            <person name="Campoy J."/>
            <person name="Schneeberger K."/>
            <person name="Spophaly S."/>
        </authorList>
    </citation>
    <scope>NUCLEOTIDE SEQUENCE [LARGE SCALE GENOMIC DNA]</scope>
    <source>
        <strain evidence="3">PruArmRojPasFocal</strain>
    </source>
</reference>
<protein>
    <submittedName>
        <fullName evidence="3">Uncharacterized protein</fullName>
    </submittedName>
</protein>
<reference evidence="6" key="1">
    <citation type="journal article" date="2020" name="Genome Biol.">
        <title>Gamete binning: chromosome-level and haplotype-resolved genome assembly enabled by high-throughput single-cell sequencing of gamete genomes.</title>
        <authorList>
            <person name="Campoy J.A."/>
            <person name="Sun H."/>
            <person name="Goel M."/>
            <person name="Jiao W.-B."/>
            <person name="Folz-Donahue K."/>
            <person name="Wang N."/>
            <person name="Rubio M."/>
            <person name="Liu C."/>
            <person name="Kukat C."/>
            <person name="Ruiz D."/>
            <person name="Huettel B."/>
            <person name="Schneeberger K."/>
        </authorList>
    </citation>
    <scope>NUCLEOTIDE SEQUENCE [LARGE SCALE GENOMIC DNA]</scope>
    <source>
        <strain evidence="6">cv. Rojo Pasion</strain>
    </source>
</reference>